<reference evidence="1 2" key="1">
    <citation type="submission" date="2018-06" db="EMBL/GenBank/DDBJ databases">
        <authorList>
            <consortium name="Pathogen Informatics"/>
            <person name="Doyle S."/>
        </authorList>
    </citation>
    <scope>NUCLEOTIDE SEQUENCE [LARGE SCALE GENOMIC DNA]</scope>
    <source>
        <strain evidence="1 2">NCTC10994</strain>
    </source>
</reference>
<dbReference type="InterPro" id="IPR010451">
    <property type="entry name" value="Acetoacetate_decarboxylase"/>
</dbReference>
<sequence length="247" mass="25953">MSDTTTHLIQGRSVEMPVEVRTATAFMGVFSVSADRAQSSIASTGLEVLRYRPGRALCTLVFVDYIDGDLGPYNEFGVCFLVRDHRQRGGGVLGDLKQLSTGGAGALIHHLPVDGDFTLAAGRGIWGFPKTLAEFDVDHTSSTRRGSVSADGALIAELTVSPGIAVPGKGIAASLAAYSCLDGVTRRTTWDMNPSGVRTRPAGGTLTLGTHPIADELRSLGLPRRPLVTSSIPDLKMTFGSATEVGP</sequence>
<keyword evidence="2" id="KW-1185">Reference proteome</keyword>
<dbReference type="GO" id="GO:0016829">
    <property type="term" value="F:lyase activity"/>
    <property type="evidence" value="ECO:0007669"/>
    <property type="project" value="InterPro"/>
</dbReference>
<dbReference type="RefSeq" id="WP_072702397.1">
    <property type="nucleotide sequence ID" value="NZ_JAFBBL010000001.1"/>
</dbReference>
<dbReference type="Pfam" id="PF06314">
    <property type="entry name" value="ADC"/>
    <property type="match status" value="1"/>
</dbReference>
<evidence type="ECO:0000313" key="2">
    <source>
        <dbReference type="Proteomes" id="UP000249091"/>
    </source>
</evidence>
<name>A0A2X4TZ52_9NOCA</name>
<protein>
    <submittedName>
        <fullName evidence="1">Acetoacetate decarboxylase</fullName>
    </submittedName>
</protein>
<dbReference type="EMBL" id="LS483468">
    <property type="protein sequence ID" value="SQI32183.1"/>
    <property type="molecule type" value="Genomic_DNA"/>
</dbReference>
<dbReference type="KEGG" id="rcr:NCTC10994_02124"/>
<dbReference type="AlphaFoldDB" id="A0A2X4TZ52"/>
<accession>A0A2X4TZ52</accession>
<dbReference type="Proteomes" id="UP000249091">
    <property type="component" value="Chromosome 1"/>
</dbReference>
<dbReference type="STRING" id="1219011.GCA_001895045_03217"/>
<proteinExistence type="predicted"/>
<dbReference type="Gene3D" id="2.40.400.10">
    <property type="entry name" value="Acetoacetate decarboxylase-like"/>
    <property type="match status" value="1"/>
</dbReference>
<dbReference type="SUPFAM" id="SSF160104">
    <property type="entry name" value="Acetoacetate decarboxylase-like"/>
    <property type="match status" value="1"/>
</dbReference>
<dbReference type="InterPro" id="IPR023375">
    <property type="entry name" value="ADC_dom_sf"/>
</dbReference>
<evidence type="ECO:0000313" key="1">
    <source>
        <dbReference type="EMBL" id="SQI32183.1"/>
    </source>
</evidence>
<gene>
    <name evidence="1" type="ORF">NCTC10994_02124</name>
</gene>
<organism evidence="1 2">
    <name type="scientific">Rhodococcus coprophilus</name>
    <dbReference type="NCBI Taxonomy" id="38310"/>
    <lineage>
        <taxon>Bacteria</taxon>
        <taxon>Bacillati</taxon>
        <taxon>Actinomycetota</taxon>
        <taxon>Actinomycetes</taxon>
        <taxon>Mycobacteriales</taxon>
        <taxon>Nocardiaceae</taxon>
        <taxon>Rhodococcus</taxon>
    </lineage>
</organism>